<dbReference type="NCBIfam" id="TIGR00797">
    <property type="entry name" value="matE"/>
    <property type="match status" value="1"/>
</dbReference>
<dbReference type="InterPro" id="IPR002528">
    <property type="entry name" value="MATE_fam"/>
</dbReference>
<dbReference type="InterPro" id="IPR048279">
    <property type="entry name" value="MdtK-like"/>
</dbReference>
<dbReference type="GO" id="GO:0042910">
    <property type="term" value="F:xenobiotic transmembrane transporter activity"/>
    <property type="evidence" value="ECO:0007669"/>
    <property type="project" value="InterPro"/>
</dbReference>
<sequence>MTTKQKNKHFYSALVKIAVPIFFTQLLGSLLGIIDTFMVTELGDDALTAVGIGSQFLFLLTIIQFGLFSGFGIFIAQYYGSKAYDNISKVFIMMLSSGLLIAIIFLGLTQLFPAQIIRLFNLNESPNQNVITLGAQYLSFIGFSFITSTIAFAISMLARNVQKVLMPSIFQAIGVLINTGLNYVLIGGRFGFPELGVRGAAIATLISSSVVAMLMISYLFLSKESALKIHFSSIKRITFGFARKLFKTALPVLLNESFWGLGMTVYLVAYGLIGDKAVGSIYLSNQINSLFWVATISVANASAVMLGNKLGENELEVAREWEKRFRKLGIVFGFGLGIILFTLSPLIVPLFGELSVEVKDMVIIILRIYAIYAPIKFLNAIIIVGSLRSGGDTKYALFSEVFALWGVGVPLAFILSYFSSLPLYIIIVFVNFEEIIKLFLVYRRSASGKWINNLTIEPALK</sequence>
<comment type="subcellular location">
    <subcellularLocation>
        <location evidence="2">Cell membrane</location>
        <topology evidence="2">Multi-pass membrane protein</topology>
    </subcellularLocation>
</comment>
<keyword evidence="5" id="KW-0813">Transport</keyword>
<keyword evidence="14" id="KW-1185">Reference proteome</keyword>
<keyword evidence="11" id="KW-0472">Membrane</keyword>
<evidence type="ECO:0000256" key="5">
    <source>
        <dbReference type="ARBA" id="ARBA00022448"/>
    </source>
</evidence>
<dbReference type="Proteomes" id="UP000620133">
    <property type="component" value="Chromosome"/>
</dbReference>
<dbReference type="KEGG" id="manr:MPAN_001550"/>
<gene>
    <name evidence="13" type="ORF">MPAN_001550</name>
</gene>
<dbReference type="Pfam" id="PF01554">
    <property type="entry name" value="MatE"/>
    <property type="match status" value="2"/>
</dbReference>
<evidence type="ECO:0000256" key="7">
    <source>
        <dbReference type="ARBA" id="ARBA00022475"/>
    </source>
</evidence>
<proteinExistence type="inferred from homology"/>
<dbReference type="CDD" id="cd13134">
    <property type="entry name" value="MATE_like_8"/>
    <property type="match status" value="1"/>
</dbReference>
<evidence type="ECO:0000256" key="6">
    <source>
        <dbReference type="ARBA" id="ARBA00022449"/>
    </source>
</evidence>
<dbReference type="GO" id="GO:0006811">
    <property type="term" value="P:monoatomic ion transport"/>
    <property type="evidence" value="ECO:0007669"/>
    <property type="project" value="UniProtKB-KW"/>
</dbReference>
<evidence type="ECO:0000256" key="4">
    <source>
        <dbReference type="ARBA" id="ARBA00020268"/>
    </source>
</evidence>
<evidence type="ECO:0000313" key="14">
    <source>
        <dbReference type="Proteomes" id="UP000620133"/>
    </source>
</evidence>
<dbReference type="RefSeq" id="WP_176239131.1">
    <property type="nucleotide sequence ID" value="NZ_AP024412.1"/>
</dbReference>
<evidence type="ECO:0000256" key="12">
    <source>
        <dbReference type="ARBA" id="ARBA00031636"/>
    </source>
</evidence>
<comment type="similarity">
    <text evidence="3">Belongs to the multi antimicrobial extrusion (MATE) (TC 2.A.66.1) family.</text>
</comment>
<accession>A0A7U9THD0</accession>
<keyword evidence="8" id="KW-0812">Transmembrane</keyword>
<evidence type="ECO:0000313" key="13">
    <source>
        <dbReference type="EMBL" id="BCR35262.1"/>
    </source>
</evidence>
<dbReference type="EMBL" id="AP024412">
    <property type="protein sequence ID" value="BCR35262.1"/>
    <property type="molecule type" value="Genomic_DNA"/>
</dbReference>
<dbReference type="PANTHER" id="PTHR43298:SF2">
    <property type="entry name" value="FMN_FAD EXPORTER YEEO-RELATED"/>
    <property type="match status" value="1"/>
</dbReference>
<dbReference type="InterPro" id="IPR050222">
    <property type="entry name" value="MATE_MdtK"/>
</dbReference>
<keyword evidence="10" id="KW-0406">Ion transport</keyword>
<evidence type="ECO:0000256" key="8">
    <source>
        <dbReference type="ARBA" id="ARBA00022692"/>
    </source>
</evidence>
<evidence type="ECO:0000256" key="1">
    <source>
        <dbReference type="ARBA" id="ARBA00003408"/>
    </source>
</evidence>
<dbReference type="PIRSF" id="PIRSF006603">
    <property type="entry name" value="DinF"/>
    <property type="match status" value="1"/>
</dbReference>
<evidence type="ECO:0000256" key="10">
    <source>
        <dbReference type="ARBA" id="ARBA00023065"/>
    </source>
</evidence>
<organism evidence="13 14">
    <name type="scientific">Mariniplasma anaerobium</name>
    <dbReference type="NCBI Taxonomy" id="2735436"/>
    <lineage>
        <taxon>Bacteria</taxon>
        <taxon>Bacillati</taxon>
        <taxon>Mycoplasmatota</taxon>
        <taxon>Mollicutes</taxon>
        <taxon>Acholeplasmatales</taxon>
        <taxon>Acholeplasmataceae</taxon>
        <taxon>Mariniplasma</taxon>
    </lineage>
</organism>
<name>A0A7U9THD0_9MOLU</name>
<evidence type="ECO:0000256" key="2">
    <source>
        <dbReference type="ARBA" id="ARBA00004651"/>
    </source>
</evidence>
<keyword evidence="6" id="KW-0050">Antiport</keyword>
<evidence type="ECO:0000256" key="3">
    <source>
        <dbReference type="ARBA" id="ARBA00010199"/>
    </source>
</evidence>
<keyword evidence="7" id="KW-1003">Cell membrane</keyword>
<dbReference type="PANTHER" id="PTHR43298">
    <property type="entry name" value="MULTIDRUG RESISTANCE PROTEIN NORM-RELATED"/>
    <property type="match status" value="1"/>
</dbReference>
<keyword evidence="9" id="KW-1133">Transmembrane helix</keyword>
<reference evidence="13" key="1">
    <citation type="submission" date="2021-01" db="EMBL/GenBank/DDBJ databases">
        <title>Draft genome sequence of Acholeplasmataceae bacterium strain Mahy22.</title>
        <authorList>
            <person name="Watanabe M."/>
            <person name="Kojima H."/>
            <person name="Fukui M."/>
        </authorList>
    </citation>
    <scope>NUCLEOTIDE SEQUENCE</scope>
    <source>
        <strain evidence="13">Mahy22</strain>
    </source>
</reference>
<evidence type="ECO:0000256" key="11">
    <source>
        <dbReference type="ARBA" id="ARBA00023136"/>
    </source>
</evidence>
<comment type="function">
    <text evidence="1">Multidrug efflux pump.</text>
</comment>
<dbReference type="GO" id="GO:0015297">
    <property type="term" value="F:antiporter activity"/>
    <property type="evidence" value="ECO:0007669"/>
    <property type="project" value="UniProtKB-KW"/>
</dbReference>
<dbReference type="GO" id="GO:0005886">
    <property type="term" value="C:plasma membrane"/>
    <property type="evidence" value="ECO:0007669"/>
    <property type="project" value="UniProtKB-SubCell"/>
</dbReference>
<protein>
    <recommendedName>
        <fullName evidence="4">Probable multidrug resistance protein NorM</fullName>
    </recommendedName>
    <alternativeName>
        <fullName evidence="12">Multidrug-efflux transporter</fullName>
    </alternativeName>
</protein>
<evidence type="ECO:0000256" key="9">
    <source>
        <dbReference type="ARBA" id="ARBA00022989"/>
    </source>
</evidence>
<dbReference type="AlphaFoldDB" id="A0A7U9THD0"/>